<reference evidence="9 10" key="1">
    <citation type="submission" date="2024-01" db="EMBL/GenBank/DDBJ databases">
        <title>The genome of the rayed Mediterranean limpet Patella caerulea (Linnaeus, 1758).</title>
        <authorList>
            <person name="Anh-Thu Weber A."/>
            <person name="Halstead-Nussloch G."/>
        </authorList>
    </citation>
    <scope>NUCLEOTIDE SEQUENCE [LARGE SCALE GENOMIC DNA]</scope>
    <source>
        <strain evidence="9">AATW-2023a</strain>
        <tissue evidence="9">Whole specimen</tissue>
    </source>
</reference>
<evidence type="ECO:0000256" key="2">
    <source>
        <dbReference type="ARBA" id="ARBA00008779"/>
    </source>
</evidence>
<feature type="signal peptide" evidence="7">
    <location>
        <begin position="1"/>
        <end position="21"/>
    </location>
</feature>
<keyword evidence="3" id="KW-0479">Metal-binding</keyword>
<evidence type="ECO:0000256" key="1">
    <source>
        <dbReference type="ARBA" id="ARBA00001913"/>
    </source>
</evidence>
<keyword evidence="4" id="KW-0378">Hydrolase</keyword>
<keyword evidence="6" id="KW-0325">Glycoprotein</keyword>
<evidence type="ECO:0000313" key="10">
    <source>
        <dbReference type="Proteomes" id="UP001347796"/>
    </source>
</evidence>
<evidence type="ECO:0000256" key="4">
    <source>
        <dbReference type="ARBA" id="ARBA00022801"/>
    </source>
</evidence>
<dbReference type="Pfam" id="PF00884">
    <property type="entry name" value="Sulfatase"/>
    <property type="match status" value="1"/>
</dbReference>
<feature type="chain" id="PRO_5042847561" description="Sulfatase N-terminal domain-containing protein" evidence="7">
    <location>
        <begin position="22"/>
        <end position="474"/>
    </location>
</feature>
<comment type="caution">
    <text evidence="9">The sequence shown here is derived from an EMBL/GenBank/DDBJ whole genome shotgun (WGS) entry which is preliminary data.</text>
</comment>
<name>A0AAN8K6Q3_PATCE</name>
<dbReference type="PANTHER" id="PTHR10342">
    <property type="entry name" value="ARYLSULFATASE"/>
    <property type="match status" value="1"/>
</dbReference>
<evidence type="ECO:0000256" key="5">
    <source>
        <dbReference type="ARBA" id="ARBA00022837"/>
    </source>
</evidence>
<dbReference type="PANTHER" id="PTHR10342:SF273">
    <property type="entry name" value="RE14504P"/>
    <property type="match status" value="1"/>
</dbReference>
<dbReference type="Proteomes" id="UP001347796">
    <property type="component" value="Unassembled WGS sequence"/>
</dbReference>
<organism evidence="9 10">
    <name type="scientific">Patella caerulea</name>
    <name type="common">Rayed Mediterranean limpet</name>
    <dbReference type="NCBI Taxonomy" id="87958"/>
    <lineage>
        <taxon>Eukaryota</taxon>
        <taxon>Metazoa</taxon>
        <taxon>Spiralia</taxon>
        <taxon>Lophotrochozoa</taxon>
        <taxon>Mollusca</taxon>
        <taxon>Gastropoda</taxon>
        <taxon>Patellogastropoda</taxon>
        <taxon>Patelloidea</taxon>
        <taxon>Patellidae</taxon>
        <taxon>Patella</taxon>
    </lineage>
</organism>
<dbReference type="PROSITE" id="PS00523">
    <property type="entry name" value="SULFATASE_1"/>
    <property type="match status" value="1"/>
</dbReference>
<dbReference type="PROSITE" id="PS00149">
    <property type="entry name" value="SULFATASE_2"/>
    <property type="match status" value="1"/>
</dbReference>
<dbReference type="InterPro" id="IPR017850">
    <property type="entry name" value="Alkaline_phosphatase_core_sf"/>
</dbReference>
<dbReference type="SUPFAM" id="SSF53649">
    <property type="entry name" value="Alkaline phosphatase-like"/>
    <property type="match status" value="1"/>
</dbReference>
<evidence type="ECO:0000313" key="9">
    <source>
        <dbReference type="EMBL" id="KAK6190972.1"/>
    </source>
</evidence>
<dbReference type="InterPro" id="IPR047115">
    <property type="entry name" value="ARSB"/>
</dbReference>
<feature type="domain" description="Sulfatase N-terminal" evidence="8">
    <location>
        <begin position="25"/>
        <end position="333"/>
    </location>
</feature>
<keyword evidence="5" id="KW-0106">Calcium</keyword>
<evidence type="ECO:0000256" key="3">
    <source>
        <dbReference type="ARBA" id="ARBA00022723"/>
    </source>
</evidence>
<sequence length="474" mass="53317">MRIILNYILVLLYLTLPLCLGVQPPHIVFTLADDLGWNDLGFHNPAVLTPILDKFANEGVIFNNSYVQPMCTPSRSAFLTGYYPFHTGLQHKVIDYWQANYLQANYTILPQYLKKRGYVTHMVGKWHLGFCNWKYVPTRRGFDTFYGYYQGCEGHFNRTVENGYDFRDNDTVVYANGEYSTKLFADRAIQIIENHDPSTPLFLYLPFQNVHFPVEVPKQYEDMYSNIHDTKRRVYSGMASAMDEAFGNITSALERKGLTNNLLLGFSSDNGGALGFGANNLPLRGGKTTIWEGGTRGISFAHSKTLIKKKGYTHNGLMHAVDWFSTFLEAAGIPQPAGIDGVSQWKMWTDGAPSERLEVVHNIDNIANNSAIRDKQYKLILGDPGPGPWEPLPKLDDTDDDIEISDPLPDTLLYDLIEDPGEHNNLADDLPDVVNRLKARLDYYKSTAIPARYPPNTPAGDPANFGGVWGPGWC</sequence>
<evidence type="ECO:0000259" key="8">
    <source>
        <dbReference type="Pfam" id="PF00884"/>
    </source>
</evidence>
<dbReference type="Gene3D" id="3.40.720.10">
    <property type="entry name" value="Alkaline Phosphatase, subunit A"/>
    <property type="match status" value="1"/>
</dbReference>
<comment type="cofactor">
    <cofactor evidence="1">
        <name>Ca(2+)</name>
        <dbReference type="ChEBI" id="CHEBI:29108"/>
    </cofactor>
</comment>
<dbReference type="AlphaFoldDB" id="A0AAN8K6Q3"/>
<dbReference type="InterPro" id="IPR024607">
    <property type="entry name" value="Sulfatase_CS"/>
</dbReference>
<dbReference type="EMBL" id="JAZGQO010000002">
    <property type="protein sequence ID" value="KAK6190972.1"/>
    <property type="molecule type" value="Genomic_DNA"/>
</dbReference>
<keyword evidence="7" id="KW-0732">Signal</keyword>
<dbReference type="InterPro" id="IPR000917">
    <property type="entry name" value="Sulfatase_N"/>
</dbReference>
<accession>A0AAN8K6Q3</accession>
<proteinExistence type="inferred from homology"/>
<dbReference type="CDD" id="cd16029">
    <property type="entry name" value="4-S"/>
    <property type="match status" value="1"/>
</dbReference>
<dbReference type="GO" id="GO:0008484">
    <property type="term" value="F:sulfuric ester hydrolase activity"/>
    <property type="evidence" value="ECO:0007669"/>
    <property type="project" value="InterPro"/>
</dbReference>
<evidence type="ECO:0000256" key="6">
    <source>
        <dbReference type="ARBA" id="ARBA00023180"/>
    </source>
</evidence>
<evidence type="ECO:0000256" key="7">
    <source>
        <dbReference type="SAM" id="SignalP"/>
    </source>
</evidence>
<protein>
    <recommendedName>
        <fullName evidence="8">Sulfatase N-terminal domain-containing protein</fullName>
    </recommendedName>
</protein>
<dbReference type="Gene3D" id="3.30.1120.10">
    <property type="match status" value="1"/>
</dbReference>
<comment type="similarity">
    <text evidence="2">Belongs to the sulfatase family.</text>
</comment>
<keyword evidence="10" id="KW-1185">Reference proteome</keyword>
<gene>
    <name evidence="9" type="ORF">SNE40_002727</name>
</gene>
<dbReference type="GO" id="GO:0046872">
    <property type="term" value="F:metal ion binding"/>
    <property type="evidence" value="ECO:0007669"/>
    <property type="project" value="UniProtKB-KW"/>
</dbReference>